<dbReference type="SUPFAM" id="SSF52540">
    <property type="entry name" value="P-loop containing nucleoside triphosphate hydrolases"/>
    <property type="match status" value="1"/>
</dbReference>
<dbReference type="RefSeq" id="WP_284259702.1">
    <property type="nucleotide sequence ID" value="NZ_BSOS01000097.1"/>
</dbReference>
<dbReference type="InterPro" id="IPR027417">
    <property type="entry name" value="P-loop_NTPase"/>
</dbReference>
<proteinExistence type="inferred from homology"/>
<dbReference type="EMBL" id="BSOS01000097">
    <property type="protein sequence ID" value="GLR68841.1"/>
    <property type="molecule type" value="Genomic_DNA"/>
</dbReference>
<keyword evidence="3" id="KW-0067">ATP-binding</keyword>
<dbReference type="NCBIfam" id="NF010427">
    <property type="entry name" value="PRK13853.1"/>
    <property type="match status" value="1"/>
</dbReference>
<evidence type="ECO:0000313" key="5">
    <source>
        <dbReference type="EMBL" id="GLR68841.1"/>
    </source>
</evidence>
<evidence type="ECO:0000256" key="2">
    <source>
        <dbReference type="ARBA" id="ARBA00022741"/>
    </source>
</evidence>
<evidence type="ECO:0000259" key="4">
    <source>
        <dbReference type="Pfam" id="PF03135"/>
    </source>
</evidence>
<dbReference type="InterPro" id="IPR018145">
    <property type="entry name" value="CagE_TrbE_VirB_cntrl_dom"/>
</dbReference>
<dbReference type="Gene3D" id="3.40.50.300">
    <property type="entry name" value="P-loop containing nucleotide triphosphate hydrolases"/>
    <property type="match status" value="1"/>
</dbReference>
<evidence type="ECO:0000256" key="3">
    <source>
        <dbReference type="ARBA" id="ARBA00022840"/>
    </source>
</evidence>
<accession>A0ABQ6A9H6</accession>
<dbReference type="NCBIfam" id="TIGR00929">
    <property type="entry name" value="VirB4_CagE"/>
    <property type="match status" value="1"/>
</dbReference>
<dbReference type="Proteomes" id="UP001156641">
    <property type="component" value="Unassembled WGS sequence"/>
</dbReference>
<protein>
    <submittedName>
        <fullName evidence="5">Type IV secretion system protein VirB4</fullName>
    </submittedName>
</protein>
<evidence type="ECO:0000313" key="6">
    <source>
        <dbReference type="Proteomes" id="UP001156641"/>
    </source>
</evidence>
<comment type="similarity">
    <text evidence="1">Belongs to the TrbE/VirB4 family.</text>
</comment>
<dbReference type="PANTHER" id="PTHR30121:SF12">
    <property type="entry name" value="TYPE IV SECRETION SYSTEM PROTEIN CAGE"/>
    <property type="match status" value="1"/>
</dbReference>
<dbReference type="InterPro" id="IPR004346">
    <property type="entry name" value="CagE_TrbE_VirB"/>
</dbReference>
<evidence type="ECO:0000256" key="1">
    <source>
        <dbReference type="ARBA" id="ARBA00006512"/>
    </source>
</evidence>
<keyword evidence="6" id="KW-1185">Reference proteome</keyword>
<keyword evidence="2" id="KW-0547">Nucleotide-binding</keyword>
<reference evidence="6" key="1">
    <citation type="journal article" date="2019" name="Int. J. Syst. Evol. Microbiol.">
        <title>The Global Catalogue of Microorganisms (GCM) 10K type strain sequencing project: providing services to taxonomists for standard genome sequencing and annotation.</title>
        <authorList>
            <consortium name="The Broad Institute Genomics Platform"/>
            <consortium name="The Broad Institute Genome Sequencing Center for Infectious Disease"/>
            <person name="Wu L."/>
            <person name="Ma J."/>
        </authorList>
    </citation>
    <scope>NUCLEOTIDE SEQUENCE [LARGE SCALE GENOMIC DNA]</scope>
    <source>
        <strain evidence="6">NBRC 112502</strain>
    </source>
</reference>
<dbReference type="PANTHER" id="PTHR30121">
    <property type="entry name" value="UNCHARACTERIZED PROTEIN YJGR-RELATED"/>
    <property type="match status" value="1"/>
</dbReference>
<dbReference type="Pfam" id="PF03135">
    <property type="entry name" value="CagE_TrbE_VirB"/>
    <property type="match status" value="1"/>
</dbReference>
<feature type="domain" description="CagE TrbE VirB component of type IV transporter system central" evidence="4">
    <location>
        <begin position="174"/>
        <end position="376"/>
    </location>
</feature>
<organism evidence="5 6">
    <name type="scientific">Acidocella aquatica</name>
    <dbReference type="NCBI Taxonomy" id="1922313"/>
    <lineage>
        <taxon>Bacteria</taxon>
        <taxon>Pseudomonadati</taxon>
        <taxon>Pseudomonadota</taxon>
        <taxon>Alphaproteobacteria</taxon>
        <taxon>Acetobacterales</taxon>
        <taxon>Acidocellaceae</taxon>
        <taxon>Acidocella</taxon>
    </lineage>
</organism>
<sequence>MLGDHGRSERGAEKYLSYIGHIAPETVLLANGGLLAMAHVEGTAFELEDHAARNARLRLLNTLFRNMADDNVVIYTHLIRHPDLSAEAPRHFRSRFGIDLDAAYHQTVLENRLYRNDYYISLLVLPRSALGTGFAKRVNKFGKKFPTSSETLARELEDQWFVLENGLAGFNVRRLGVYEHEGIVFSEIAEALRLIITGRPLRVPIVSGHLGDSIYTDRVICGRRGVEIRAPDKSIFGTIFSFREYPAKTRPGMLNTLLSAPFPLVLSQSFAFVTRAQAQDKLSLKSAQMVGAQDKASSQIAGLEEAADALSSNEFVMGAHHLTLAVYGNTLAEVEDRAGRARGRLADSGAVVVEERLGLEAAFWSQLPGNLEWRTRPGHINSKNFAGLSSLDNFPTGQSYGHWGRPIARFRTDGGTAYDYVPHVADVAMTIIFGPIGSGKTALLMFLLAMFEQSMILENKQSGVRGSVVFFDKDRGGELLVRASGGTYLELRRGEASGMAPLRGLQNTRADADFLRGWIIALIQSDEKGTLSPEEEKRLDRAISRQLSMPVELRSLAGLREYLGHSDPMGCGPRLEKWCRGNSLGWAFDGDHDDVTIDEAITGFDMTQLLEHEEVCAPAGAYLLYRVTQILDGRRVVLSIDEFRFYLKNPQFAAVVDNLLLTVRKSNGAVFLALQMPEHILESSLGPSIVAQCQTKILYASPTADHAVYINGLKCTEGEYRAVREDMLIGKRRFLLKREQGSVICEFDLGDMREYVAVLSGRANTVRFAEKLRRQHGENPDRWLPEFLQRYHEATD</sequence>
<name>A0ABQ6A9H6_9PROT</name>
<dbReference type="Gene3D" id="1.10.8.730">
    <property type="match status" value="1"/>
</dbReference>
<dbReference type="InterPro" id="IPR051162">
    <property type="entry name" value="T4SS_component"/>
</dbReference>
<gene>
    <name evidence="5" type="ORF">GCM10010909_35230</name>
</gene>
<comment type="caution">
    <text evidence="5">The sequence shown here is derived from an EMBL/GenBank/DDBJ whole genome shotgun (WGS) entry which is preliminary data.</text>
</comment>